<evidence type="ECO:0000313" key="2">
    <source>
        <dbReference type="Proteomes" id="UP001197770"/>
    </source>
</evidence>
<keyword evidence="2" id="KW-1185">Reference proteome</keyword>
<reference evidence="1 2" key="1">
    <citation type="submission" date="2021-11" db="EMBL/GenBank/DDBJ databases">
        <title>Seasonal and diel survey of microbial diversity of the Tyrrhenian coast.</title>
        <authorList>
            <person name="Gattoni G."/>
            <person name="Corral P."/>
        </authorList>
    </citation>
    <scope>NUCLEOTIDE SEQUENCE [LARGE SCALE GENOMIC DNA]</scope>
    <source>
        <strain evidence="1 2">Mr9</strain>
    </source>
</reference>
<dbReference type="EMBL" id="JAJGMW010000033">
    <property type="protein sequence ID" value="MCC4214577.1"/>
    <property type="molecule type" value="Genomic_DNA"/>
</dbReference>
<name>A0ABS8GX38_9FLAO</name>
<organism evidence="1 2">
    <name type="scientific">Leeuwenhoekiella parthenopeia</name>
    <dbReference type="NCBI Taxonomy" id="2890320"/>
    <lineage>
        <taxon>Bacteria</taxon>
        <taxon>Pseudomonadati</taxon>
        <taxon>Bacteroidota</taxon>
        <taxon>Flavobacteriia</taxon>
        <taxon>Flavobacteriales</taxon>
        <taxon>Flavobacteriaceae</taxon>
        <taxon>Leeuwenhoekiella</taxon>
    </lineage>
</organism>
<sequence>MSQKTISTYFFTRLLDFISPLCDIRNTETFSDFKNAVDYYTYYTFTIDALIDGELDFETSSNPADYKLVKANLRNTRSLQILTGLFGSSSEFWSLMEKYMSTYYSGLVVEKQRSANAFVHDLNSFKSYALAKHAPAFVPSGGLILLFDSQVTQERLEQLLTPLFYGMQMLDDMEDFNRDTISGQLTYCISRTRIYIEENQIENPNNLERFEERVFYMSGIARECNDFAEAQFRQAQELARELQLDELVLWIDSMFQMLKHNQNIIDEVSN</sequence>
<accession>A0ABS8GX38</accession>
<gene>
    <name evidence="1" type="ORF">LLW17_17770</name>
</gene>
<protein>
    <submittedName>
        <fullName evidence="1">Uncharacterized protein</fullName>
    </submittedName>
</protein>
<proteinExistence type="predicted"/>
<dbReference type="Proteomes" id="UP001197770">
    <property type="component" value="Unassembled WGS sequence"/>
</dbReference>
<comment type="caution">
    <text evidence="1">The sequence shown here is derived from an EMBL/GenBank/DDBJ whole genome shotgun (WGS) entry which is preliminary data.</text>
</comment>
<dbReference type="RefSeq" id="WP_228231635.1">
    <property type="nucleotide sequence ID" value="NZ_JAJGMW010000033.1"/>
</dbReference>
<evidence type="ECO:0000313" key="1">
    <source>
        <dbReference type="EMBL" id="MCC4214577.1"/>
    </source>
</evidence>